<dbReference type="EMBL" id="DWWI01000105">
    <property type="protein sequence ID" value="HJC43019.1"/>
    <property type="molecule type" value="Genomic_DNA"/>
</dbReference>
<evidence type="ECO:0000313" key="1">
    <source>
        <dbReference type="EMBL" id="HJC43019.1"/>
    </source>
</evidence>
<protein>
    <submittedName>
        <fullName evidence="1">Uncharacterized protein</fullName>
    </submittedName>
</protein>
<reference evidence="1" key="2">
    <citation type="submission" date="2021-04" db="EMBL/GenBank/DDBJ databases">
        <authorList>
            <person name="Gilroy R."/>
        </authorList>
    </citation>
    <scope>NUCLEOTIDE SEQUENCE</scope>
    <source>
        <strain evidence="1">CHK165-2605</strain>
    </source>
</reference>
<accession>A0A9D2T2D2</accession>
<reference evidence="1" key="1">
    <citation type="journal article" date="2021" name="PeerJ">
        <title>Extensive microbial diversity within the chicken gut microbiome revealed by metagenomics and culture.</title>
        <authorList>
            <person name="Gilroy R."/>
            <person name="Ravi A."/>
            <person name="Getino M."/>
            <person name="Pursley I."/>
            <person name="Horton D.L."/>
            <person name="Alikhan N.F."/>
            <person name="Baker D."/>
            <person name="Gharbi K."/>
            <person name="Hall N."/>
            <person name="Watson M."/>
            <person name="Adriaenssens E.M."/>
            <person name="Foster-Nyarko E."/>
            <person name="Jarju S."/>
            <person name="Secka A."/>
            <person name="Antonio M."/>
            <person name="Oren A."/>
            <person name="Chaudhuri R.R."/>
            <person name="La Ragione R."/>
            <person name="Hildebrand F."/>
            <person name="Pallen M.J."/>
        </authorList>
    </citation>
    <scope>NUCLEOTIDE SEQUENCE</scope>
    <source>
        <strain evidence="1">CHK165-2605</strain>
    </source>
</reference>
<sequence length="47" mass="5349">MSRQKMICVYIIRYSDGSLACCSESYEAAVRMAEKHIKGTDLTYVIN</sequence>
<gene>
    <name evidence="1" type="ORF">H9756_04960</name>
</gene>
<dbReference type="Proteomes" id="UP000823895">
    <property type="component" value="Unassembled WGS sequence"/>
</dbReference>
<proteinExistence type="predicted"/>
<dbReference type="AlphaFoldDB" id="A0A9D2T2D2"/>
<organism evidence="1 2">
    <name type="scientific">Candidatus Mediterraneibacter gallistercoris</name>
    <dbReference type="NCBI Taxonomy" id="2838671"/>
    <lineage>
        <taxon>Bacteria</taxon>
        <taxon>Bacillati</taxon>
        <taxon>Bacillota</taxon>
        <taxon>Clostridia</taxon>
        <taxon>Lachnospirales</taxon>
        <taxon>Lachnospiraceae</taxon>
        <taxon>Mediterraneibacter</taxon>
    </lineage>
</organism>
<evidence type="ECO:0000313" key="2">
    <source>
        <dbReference type="Proteomes" id="UP000823895"/>
    </source>
</evidence>
<comment type="caution">
    <text evidence="1">The sequence shown here is derived from an EMBL/GenBank/DDBJ whole genome shotgun (WGS) entry which is preliminary data.</text>
</comment>
<name>A0A9D2T2D2_9FIRM</name>